<evidence type="ECO:0000256" key="2">
    <source>
        <dbReference type="SAM" id="SignalP"/>
    </source>
</evidence>
<protein>
    <recommendedName>
        <fullName evidence="5">CBM1 domain-containing protein</fullName>
    </recommendedName>
</protein>
<evidence type="ECO:0000313" key="3">
    <source>
        <dbReference type="EMBL" id="ORX98282.1"/>
    </source>
</evidence>
<proteinExistence type="predicted"/>
<feature type="chain" id="PRO_5012960149" description="CBM1 domain-containing protein" evidence="2">
    <location>
        <begin position="20"/>
        <end position="256"/>
    </location>
</feature>
<sequence>MRVSIALLNTFLAIGVVSGAPSAPCNQNSGAAYYCQDSSFYVCQTTTSTWLLQNVCDGDCCDIPAYAAFCPNCSNKPTTSVSPKPTTTTTTKSTTKPTTKTTSTNTKTTSIKPDPTVAPGAGCNNEGSYGCSGSNFLICHDKQWLLQNVCNGDCCSVPAFAAHCYNCGDKPITTTTAPKPTTTKTTTKTTKPTSTKTTSIKPDPTVAPGAKCGNEGSFGCTGSNFLVCQEGQWELQNNCGGTCCSIFQYAQYCYNC</sequence>
<reference evidence="3 4" key="1">
    <citation type="submission" date="2016-07" db="EMBL/GenBank/DDBJ databases">
        <title>Pervasive Adenine N6-methylation of Active Genes in Fungi.</title>
        <authorList>
            <consortium name="DOE Joint Genome Institute"/>
            <person name="Mondo S.J."/>
            <person name="Dannebaum R.O."/>
            <person name="Kuo R.C."/>
            <person name="Labutti K."/>
            <person name="Haridas S."/>
            <person name="Kuo A."/>
            <person name="Salamov A."/>
            <person name="Ahrendt S.R."/>
            <person name="Lipzen A."/>
            <person name="Sullivan W."/>
            <person name="Andreopoulos W.B."/>
            <person name="Clum A."/>
            <person name="Lindquist E."/>
            <person name="Daum C."/>
            <person name="Ramamoorthy G.K."/>
            <person name="Gryganskyi A."/>
            <person name="Culley D."/>
            <person name="Magnuson J.K."/>
            <person name="James T.Y."/>
            <person name="O'Malley M.A."/>
            <person name="Stajich J.E."/>
            <person name="Spatafora J.W."/>
            <person name="Visel A."/>
            <person name="Grigoriev I.V."/>
        </authorList>
    </citation>
    <scope>NUCLEOTIDE SEQUENCE [LARGE SCALE GENOMIC DNA]</scope>
    <source>
        <strain evidence="3 4">CBS 931.73</strain>
    </source>
</reference>
<evidence type="ECO:0008006" key="5">
    <source>
        <dbReference type="Google" id="ProtNLM"/>
    </source>
</evidence>
<feature type="compositionally biased region" description="Low complexity" evidence="1">
    <location>
        <begin position="77"/>
        <end position="110"/>
    </location>
</feature>
<name>A0A1Y1YJY8_9FUNG</name>
<dbReference type="Proteomes" id="UP000193498">
    <property type="component" value="Unassembled WGS sequence"/>
</dbReference>
<evidence type="ECO:0000256" key="1">
    <source>
        <dbReference type="SAM" id="MobiDB-lite"/>
    </source>
</evidence>
<dbReference type="AlphaFoldDB" id="A0A1Y1YJY8"/>
<keyword evidence="2" id="KW-0732">Signal</keyword>
<organism evidence="3 4">
    <name type="scientific">Basidiobolus meristosporus CBS 931.73</name>
    <dbReference type="NCBI Taxonomy" id="1314790"/>
    <lineage>
        <taxon>Eukaryota</taxon>
        <taxon>Fungi</taxon>
        <taxon>Fungi incertae sedis</taxon>
        <taxon>Zoopagomycota</taxon>
        <taxon>Entomophthoromycotina</taxon>
        <taxon>Basidiobolomycetes</taxon>
        <taxon>Basidiobolales</taxon>
        <taxon>Basidiobolaceae</taxon>
        <taxon>Basidiobolus</taxon>
    </lineage>
</organism>
<dbReference type="InParanoid" id="A0A1Y1YJY8"/>
<comment type="caution">
    <text evidence="3">The sequence shown here is derived from an EMBL/GenBank/DDBJ whole genome shotgun (WGS) entry which is preliminary data.</text>
</comment>
<evidence type="ECO:0000313" key="4">
    <source>
        <dbReference type="Proteomes" id="UP000193498"/>
    </source>
</evidence>
<feature type="signal peptide" evidence="2">
    <location>
        <begin position="1"/>
        <end position="19"/>
    </location>
</feature>
<keyword evidence="4" id="KW-1185">Reference proteome</keyword>
<feature type="region of interest" description="Disordered" evidence="1">
    <location>
        <begin position="77"/>
        <end position="113"/>
    </location>
</feature>
<gene>
    <name evidence="3" type="ORF">K493DRAFT_336214</name>
</gene>
<feature type="region of interest" description="Disordered" evidence="1">
    <location>
        <begin position="178"/>
        <end position="200"/>
    </location>
</feature>
<accession>A0A1Y1YJY8</accession>
<dbReference type="OrthoDB" id="5651712at2759"/>
<dbReference type="EMBL" id="MCFE01000116">
    <property type="protein sequence ID" value="ORX98282.1"/>
    <property type="molecule type" value="Genomic_DNA"/>
</dbReference>